<organism evidence="2">
    <name type="scientific">Tanacetum cinerariifolium</name>
    <name type="common">Dalmatian daisy</name>
    <name type="synonym">Chrysanthemum cinerariifolium</name>
    <dbReference type="NCBI Taxonomy" id="118510"/>
    <lineage>
        <taxon>Eukaryota</taxon>
        <taxon>Viridiplantae</taxon>
        <taxon>Streptophyta</taxon>
        <taxon>Embryophyta</taxon>
        <taxon>Tracheophyta</taxon>
        <taxon>Spermatophyta</taxon>
        <taxon>Magnoliopsida</taxon>
        <taxon>eudicotyledons</taxon>
        <taxon>Gunneridae</taxon>
        <taxon>Pentapetalae</taxon>
        <taxon>asterids</taxon>
        <taxon>campanulids</taxon>
        <taxon>Asterales</taxon>
        <taxon>Asteraceae</taxon>
        <taxon>Asteroideae</taxon>
        <taxon>Anthemideae</taxon>
        <taxon>Anthemidinae</taxon>
        <taxon>Tanacetum</taxon>
    </lineage>
</organism>
<feature type="region of interest" description="Disordered" evidence="1">
    <location>
        <begin position="2452"/>
        <end position="2471"/>
    </location>
</feature>
<comment type="caution">
    <text evidence="2">The sequence shown here is derived from an EMBL/GenBank/DDBJ whole genome shotgun (WGS) entry which is preliminary data.</text>
</comment>
<protein>
    <submittedName>
        <fullName evidence="2">Uncharacterized protein</fullName>
    </submittedName>
</protein>
<feature type="compositionally biased region" description="Polar residues" evidence="1">
    <location>
        <begin position="2456"/>
        <end position="2471"/>
    </location>
</feature>
<reference evidence="2" key="1">
    <citation type="journal article" date="2019" name="Sci. Rep.">
        <title>Draft genome of Tanacetum cinerariifolium, the natural source of mosquito coil.</title>
        <authorList>
            <person name="Yamashiro T."/>
            <person name="Shiraishi A."/>
            <person name="Satake H."/>
            <person name="Nakayama K."/>
        </authorList>
    </citation>
    <scope>NUCLEOTIDE SEQUENCE</scope>
</reference>
<evidence type="ECO:0000313" key="2">
    <source>
        <dbReference type="EMBL" id="GEU28510.1"/>
    </source>
</evidence>
<sequence>MFAQREQDVGNRHAVRFRLEVADHAVRQHRQQHCADVLAGDRQPVVHQRARLGRQHQRLPGARASAPAHVLLHRRHGRERRTGGAHQPRGVRQQVVANLDVAHQLLQAQQGGHVHHRFRIAQAGVGGGRHHADFLFFGRIHDVDAQQEAVELRLGQRVGARLLDRILRGQHEEWPGQRVGLAGKGHAALLHGFEQRRLRLGRRAVDLVGQQHLGEHGAMLEAEFALARGVVLFQDFGAHDIGRHEVGRELHAVKIHLGRLRQRLDQQRLAQPRHAFHQRVAAGQQADDKRIDHVFLADDHFRHAGFQRRHLGGQRANLTFAPGDCAHRTAHLCSQRVLNDIDRKAGVVHCQKTLVAKVVVPLAAVVLVAVQEPHPPLDLHRFQIIVDQVIAPAIELPTGGGRPVELEKARINGVVVRDLLQGALAEDGADLRLERPGEQAVDIVVAVVHEHEAAALDVALQVLALGRRELHQLVTGEIAERRLQHLRVGQRHDVLHGIDAQGRVLDQRIEHVARHAHVHVPVARLVSQAGEVKVVGHGRRSALHRVRQRREVKVAHLHRRDHHLVAHFVAADDHRLAQFIDIVQHRHRAFVEAEVLDRMLDLAVLDVERAVAREARQQQRLRIDHADIPGACDQHALLGGRDQLLGGLAAARHDHVAVTAHGPLALLLGPVRGVVERGDLAALDHVGALARQHRRVVPAQHRHVRIPRIGPQVHLFVEQLFAQTITAALFGQEAAAFVGLARIECAEHAADDFRRGGRLQDHRVATRLDGFRIDGVQRLFDGDLGCFTRVELARIGGGPRDPARAQSILGTGGHRKTQVGQGLVPEHAVRIGHRLETGAVAEKARCDQPLLARQVDAGRRHFGAVVGIDGGRGAAERGRTFVHLPLHGRQELRIFRRQARHFLGAAHGLFQRLVIELVDRRRALALAKGDADRQLGVLHQACGGHAVARIAHVAAPVARDLHAAFVGPGQRHHLVANVFCFVLREHLHRLSYFACGVDHIDAVEARGGRAVRHGAHLARLPFAVEEGAAHAPVACIAQRRAGVPEFLSVGLVGHVFELVADLAVLDLVIQLAAELEVVALLVDRERATAQDVDALLDVLDHLVGRELLLARRQRHIGHALELHAAPAVRVRAAMRFLFADDVGLVARGLVVDQDAVLDDVPALGGHALVVVAHAAERTGRGAVRNKIDDVGAVLEFFALPFIERGKAGAGVIGFVTEHAVELRGVAHRLVDGQEQVFGRQHQVVLARRDRLGRQLFACLAAGRARILDQVIRAVVQRGHAAGGLELVLRFGVEEFIAHGSRRRQAVAGAEAVAGLVHGRGGERRPQSVQVLVDVRTVRGRKILLLVYLEQVGLHEVGARIEPRLVGGDQQLGLFLDGHRAPVLGERRGPRHLAHALDGRQHHGFRLQPGVGARNGHGLARRIGHRVERHHVGGAETVGAAGDHAHAHAGRLGVDDVLHVKVARGDELVQVAADAHVAVAGAGLGGRVEGGVGQRLLELHGHRVEQLFGRNGRREIEVAHAHGRHQQLVVRFVARQNLRPAQFIDVVQHRHRAFVKAEVLDRVLDLAVLDIKRAVAREARERYRLRIDHADIPGARDQHALLGVRNQLLGRFAGAGHDDVARCAHRALALLLGPILRIIEVGDAAVLDQVLAFARQHRAGVPRQHGHVGIPRIGPHVHLLVVQFFAYPVAAALFRQEAAALVGLARAEVIEHIGQDVGGGRRLQHHRVAARFQRLRFHRPQRLFDGHVGRFARIEPGSVAHAALGPAGAAAILGAHGDREIEARVALEAEDAVGVGHCRQPGAVGEKARRHQLVLAAVLDAVRRHLGAELGVDVGGLLEEGLAGLVLLFCRRGHELGVVGRQARQFLGAAHRAFDGLVVEFIDGGDALLLAKGDGNRQLGIFDQASGGNSVARIADIALAARREIDFALVGLAYFSGGVDDVNPIKTGGTGTVRHHRHLRRLPFAVEEGAAHAPVAFIAHGGARVPEFLRVGLVRHVFEHLADLAVLDLVKQLAAELEVVALLVDRKRAVAHDVNALLDVLDHLVRRQRLLAGGERHVGHALELHAAPVVRVRAAVRLLLADDGRLVARGLVVDQDAVLDDVPALARHAFVVVTDVGQRAWRGLVGHDVDQVRAILEFFALPFIEGGKAGARVIGFVTEHAIEFGRVAHRFVDGQPQVFGRQHQVVLARLHRLGSELLPGLFAGRARVLDQVIRFGVQRGHAAGRLYLVLGTRIEVFVAHAHGRGQALAGAELVALLVHGRGIHGHPQAVHVLVDVRAVGGRKILLLVHLEQHRLHEARAPVHARLVGGDQQFGLLLDRHLAPVLDDRRGPRHFAHALYRRQHHGFRLQLGVGARDGHGLARRAGHAVGRHVVGGRKAVGAAGDHAYAHAGRFGVDHVFDIQVAGGEKLVQVAAHAHVAVAGAGLGGRGHRGIGQHFLELQGDRIEQLFGRNRASEGGQQHRSQGQTTNIDKCSSFHRISKVKQ</sequence>
<proteinExistence type="predicted"/>
<dbReference type="EMBL" id="BKCJ010000008">
    <property type="protein sequence ID" value="GEU28510.1"/>
    <property type="molecule type" value="Genomic_DNA"/>
</dbReference>
<name>A0A699GFP8_TANCI</name>
<accession>A0A699GFP8</accession>
<evidence type="ECO:0000256" key="1">
    <source>
        <dbReference type="SAM" id="MobiDB-lite"/>
    </source>
</evidence>
<gene>
    <name evidence="2" type="ORF">Tci_000488</name>
</gene>